<dbReference type="RefSeq" id="WP_269221332.1">
    <property type="nucleotide sequence ID" value="NZ_JAPVER010000020.1"/>
</dbReference>
<dbReference type="GO" id="GO:0009697">
    <property type="term" value="P:salicylic acid biosynthetic process"/>
    <property type="evidence" value="ECO:0007669"/>
    <property type="project" value="InterPro"/>
</dbReference>
<evidence type="ECO:0000313" key="3">
    <source>
        <dbReference type="EMBL" id="MCZ3366125.1"/>
    </source>
</evidence>
<dbReference type="GO" id="GO:0046417">
    <property type="term" value="P:chorismate metabolic process"/>
    <property type="evidence" value="ECO:0007669"/>
    <property type="project" value="InterPro"/>
</dbReference>
<dbReference type="GO" id="GO:0016835">
    <property type="term" value="F:carbon-oxygen lyase activity"/>
    <property type="evidence" value="ECO:0007669"/>
    <property type="project" value="InterPro"/>
</dbReference>
<dbReference type="EMBL" id="JAPVER010000020">
    <property type="protein sequence ID" value="MCZ3366125.1"/>
    <property type="molecule type" value="Genomic_DNA"/>
</dbReference>
<dbReference type="AlphaFoldDB" id="A0A9E5A150"/>
<dbReference type="PIRSF" id="PIRSF029775">
    <property type="entry name" value="Isochor_pyr_lyas"/>
    <property type="match status" value="1"/>
</dbReference>
<dbReference type="InterPro" id="IPR036979">
    <property type="entry name" value="CM_dom_sf"/>
</dbReference>
<accession>A0A9E5A150</accession>
<dbReference type="Pfam" id="PF01817">
    <property type="entry name" value="CM_2"/>
    <property type="match status" value="1"/>
</dbReference>
<dbReference type="Proteomes" id="UP001068021">
    <property type="component" value="Unassembled WGS sequence"/>
</dbReference>
<name>A0A9E5A150_9EURY</name>
<protein>
    <submittedName>
        <fullName evidence="3">Chorismate mutase</fullName>
        <ecNumber evidence="3">5.4.99.5</ecNumber>
    </submittedName>
</protein>
<dbReference type="GO" id="GO:0004106">
    <property type="term" value="F:chorismate mutase activity"/>
    <property type="evidence" value="ECO:0007669"/>
    <property type="project" value="UniProtKB-EC"/>
</dbReference>
<dbReference type="InterPro" id="IPR008241">
    <property type="entry name" value="Isochorismate_pyruvate-lyase"/>
</dbReference>
<sequence>MGELMKECKNMEEIRENIDIIDMEIVKLLSRRSYFVKEAAKFKKNAGEVEAPKRVEEVIQKVRSLAMKYGVQQDIVENIYRTMIQNFIDYEMDHHSKQTLK</sequence>
<evidence type="ECO:0000256" key="1">
    <source>
        <dbReference type="ARBA" id="ARBA00023235"/>
    </source>
</evidence>
<dbReference type="EC" id="5.4.99.5" evidence="3"/>
<dbReference type="InterPro" id="IPR051331">
    <property type="entry name" value="Chorismate_mutase-related"/>
</dbReference>
<keyword evidence="4" id="KW-1185">Reference proteome</keyword>
<organism evidence="3 4">
    <name type="scientific">Methanobacterium veterum</name>
    <dbReference type="NCBI Taxonomy" id="408577"/>
    <lineage>
        <taxon>Archaea</taxon>
        <taxon>Methanobacteriati</taxon>
        <taxon>Methanobacteriota</taxon>
        <taxon>Methanomada group</taxon>
        <taxon>Methanobacteria</taxon>
        <taxon>Methanobacteriales</taxon>
        <taxon>Methanobacteriaceae</taxon>
        <taxon>Methanobacterium</taxon>
    </lineage>
</organism>
<evidence type="ECO:0000259" key="2">
    <source>
        <dbReference type="PROSITE" id="PS51168"/>
    </source>
</evidence>
<dbReference type="PROSITE" id="PS51168">
    <property type="entry name" value="CHORISMATE_MUT_2"/>
    <property type="match status" value="1"/>
</dbReference>
<dbReference type="InterPro" id="IPR036263">
    <property type="entry name" value="Chorismate_II_sf"/>
</dbReference>
<dbReference type="InterPro" id="IPR002701">
    <property type="entry name" value="CM_II_prokaryot"/>
</dbReference>
<feature type="domain" description="Chorismate mutase" evidence="2">
    <location>
        <begin position="5"/>
        <end position="95"/>
    </location>
</feature>
<dbReference type="PANTHER" id="PTHR38041:SF1">
    <property type="entry name" value="CHORISMATE MUTASE"/>
    <property type="match status" value="1"/>
</dbReference>
<reference evidence="3" key="1">
    <citation type="submission" date="2022-12" db="EMBL/GenBank/DDBJ databases">
        <title>Reclassification of two methanogenic archaea species isolated from the Kolyma lowland permafrost.</title>
        <authorList>
            <person name="Trubitsyn V.E."/>
            <person name="Rivkina E.M."/>
            <person name="Shcherbakova V.A."/>
        </authorList>
    </citation>
    <scope>NUCLEOTIDE SEQUENCE</scope>
    <source>
        <strain evidence="3">M2</strain>
    </source>
</reference>
<keyword evidence="1 3" id="KW-0413">Isomerase</keyword>
<dbReference type="SMART" id="SM00830">
    <property type="entry name" value="CM_2"/>
    <property type="match status" value="1"/>
</dbReference>
<evidence type="ECO:0000313" key="4">
    <source>
        <dbReference type="Proteomes" id="UP001068021"/>
    </source>
</evidence>
<dbReference type="SUPFAM" id="SSF48600">
    <property type="entry name" value="Chorismate mutase II"/>
    <property type="match status" value="1"/>
</dbReference>
<comment type="caution">
    <text evidence="3">The sequence shown here is derived from an EMBL/GenBank/DDBJ whole genome shotgun (WGS) entry which is preliminary data.</text>
</comment>
<dbReference type="Gene3D" id="1.20.59.10">
    <property type="entry name" value="Chorismate mutase"/>
    <property type="match status" value="1"/>
</dbReference>
<dbReference type="PANTHER" id="PTHR38041">
    <property type="entry name" value="CHORISMATE MUTASE"/>
    <property type="match status" value="1"/>
</dbReference>
<gene>
    <name evidence="3" type="ORF">O3H54_09570</name>
</gene>
<proteinExistence type="predicted"/>